<dbReference type="SUPFAM" id="SSF46785">
    <property type="entry name" value="Winged helix' DNA-binding domain"/>
    <property type="match status" value="1"/>
</dbReference>
<accession>A0A1C9C7S4</accession>
<keyword evidence="2" id="KW-0238">DNA-binding</keyword>
<dbReference type="GO" id="GO:0003677">
    <property type="term" value="F:DNA binding"/>
    <property type="evidence" value="ECO:0007669"/>
    <property type="project" value="UniProtKB-KW"/>
</dbReference>
<gene>
    <name evidence="5" type="primary">ntcA</name>
    <name evidence="5" type="ORF">Rhodyp_151</name>
</gene>
<dbReference type="GO" id="GO:0006355">
    <property type="term" value="P:regulation of DNA-templated transcription"/>
    <property type="evidence" value="ECO:0007669"/>
    <property type="project" value="InterPro"/>
</dbReference>
<evidence type="ECO:0000256" key="2">
    <source>
        <dbReference type="ARBA" id="ARBA00023125"/>
    </source>
</evidence>
<dbReference type="InterPro" id="IPR036388">
    <property type="entry name" value="WH-like_DNA-bd_sf"/>
</dbReference>
<name>A0A1C9C7S4_RHOPU</name>
<dbReference type="InterPro" id="IPR012318">
    <property type="entry name" value="HTH_CRP"/>
</dbReference>
<dbReference type="EMBL" id="KX284709">
    <property type="protein sequence ID" value="AOM64429.1"/>
    <property type="molecule type" value="Genomic_DNA"/>
</dbReference>
<keyword evidence="5" id="KW-0934">Plastid</keyword>
<keyword evidence="1" id="KW-0805">Transcription regulation</keyword>
<dbReference type="InterPro" id="IPR018490">
    <property type="entry name" value="cNMP-bd_dom_sf"/>
</dbReference>
<proteinExistence type="predicted"/>
<evidence type="ECO:0000313" key="5">
    <source>
        <dbReference type="EMBL" id="AOM64429.1"/>
    </source>
</evidence>
<evidence type="ECO:0000259" key="4">
    <source>
        <dbReference type="PROSITE" id="PS51063"/>
    </source>
</evidence>
<dbReference type="AlphaFoldDB" id="A0A1C9C7S4"/>
<dbReference type="RefSeq" id="YP_009293747.1">
    <property type="nucleotide sequence ID" value="NC_031144.1"/>
</dbReference>
<reference evidence="5" key="1">
    <citation type="journal article" date="2016" name="BMC Biol.">
        <title>Parallel evolution of highly conserved plastid genome architecture in red seaweeds and seed plants.</title>
        <authorList>
            <person name="Lee J."/>
            <person name="Cho C.H."/>
            <person name="Park S.I."/>
            <person name="Choi J.W."/>
            <person name="Song H.S."/>
            <person name="West J.A."/>
            <person name="Bhattacharya D."/>
            <person name="Yoon H.S."/>
        </authorList>
    </citation>
    <scope>NUCLEOTIDE SEQUENCE</scope>
</reference>
<dbReference type="Gene3D" id="1.10.10.10">
    <property type="entry name" value="Winged helix-like DNA-binding domain superfamily/Winged helix DNA-binding domain"/>
    <property type="match status" value="1"/>
</dbReference>
<organism evidence="5">
    <name type="scientific">Rhodymenia pseudopalmata</name>
    <name type="common">Red alga</name>
    <dbReference type="NCBI Taxonomy" id="31502"/>
    <lineage>
        <taxon>Eukaryota</taxon>
        <taxon>Rhodophyta</taxon>
        <taxon>Florideophyceae</taxon>
        <taxon>Rhodymeniophycidae</taxon>
        <taxon>Rhodymeniales</taxon>
        <taxon>Rhodymeniaceae</taxon>
        <taxon>Rhodymenia</taxon>
    </lineage>
</organism>
<dbReference type="InterPro" id="IPR036390">
    <property type="entry name" value="WH_DNA-bd_sf"/>
</dbReference>
<dbReference type="PROSITE" id="PS51063">
    <property type="entry name" value="HTH_CRP_2"/>
    <property type="match status" value="1"/>
</dbReference>
<evidence type="ECO:0000256" key="1">
    <source>
        <dbReference type="ARBA" id="ARBA00023015"/>
    </source>
</evidence>
<dbReference type="GeneID" id="29069554"/>
<geneLocation type="plastid" evidence="5"/>
<keyword evidence="3" id="KW-0804">Transcription</keyword>
<dbReference type="SUPFAM" id="SSF51206">
    <property type="entry name" value="cAMP-binding domain-like"/>
    <property type="match status" value="1"/>
</dbReference>
<sequence>MQWIYYFMAHRIPFYVYKIPKNDCFIYTEDNQLNKTAIVLHGSLLMIKIFTNQEQLCLAILRANSIIDIKKNNAKIKVHYYYKVIALDEVWLMTFKSNEAFINSPIIIKSLTASYNITLLHYEMMNNILTHKEAKNRILQLLVYLAEQFGYTKNNYTIIKFRITQSNIALIIGTNKITVNKILKMLKKDALIKYSKNKIMQIYSHAILKKIISK</sequence>
<feature type="domain" description="HTH crp-type" evidence="4">
    <location>
        <begin position="132"/>
        <end position="206"/>
    </location>
</feature>
<protein>
    <submittedName>
        <fullName evidence="5">Global nitrogen transcriptional regulator</fullName>
    </submittedName>
</protein>
<dbReference type="Pfam" id="PF13545">
    <property type="entry name" value="HTH_Crp_2"/>
    <property type="match status" value="1"/>
</dbReference>
<evidence type="ECO:0000256" key="3">
    <source>
        <dbReference type="ARBA" id="ARBA00023163"/>
    </source>
</evidence>